<organism evidence="4 5">
    <name type="scientific">Albidovulum sediminis</name>
    <dbReference type="NCBI Taxonomy" id="3066345"/>
    <lineage>
        <taxon>Bacteria</taxon>
        <taxon>Pseudomonadati</taxon>
        <taxon>Pseudomonadota</taxon>
        <taxon>Alphaproteobacteria</taxon>
        <taxon>Rhodobacterales</taxon>
        <taxon>Paracoccaceae</taxon>
        <taxon>Albidovulum</taxon>
    </lineage>
</organism>
<evidence type="ECO:0000259" key="3">
    <source>
        <dbReference type="Pfam" id="PF02230"/>
    </source>
</evidence>
<keyword evidence="2 4" id="KW-0378">Hydrolase</keyword>
<dbReference type="InterPro" id="IPR003140">
    <property type="entry name" value="PLipase/COase/thioEstase"/>
</dbReference>
<protein>
    <submittedName>
        <fullName evidence="4">Alpha/beta fold hydrolase</fullName>
    </submittedName>
</protein>
<dbReference type="Gene3D" id="3.40.50.1820">
    <property type="entry name" value="alpha/beta hydrolase"/>
    <property type="match status" value="1"/>
</dbReference>
<comment type="caution">
    <text evidence="4">The sequence shown here is derived from an EMBL/GenBank/DDBJ whole genome shotgun (WGS) entry which is preliminary data.</text>
</comment>
<evidence type="ECO:0000256" key="1">
    <source>
        <dbReference type="ARBA" id="ARBA00006499"/>
    </source>
</evidence>
<proteinExistence type="inferred from homology"/>
<reference evidence="5" key="1">
    <citation type="submission" date="2023-07" db="EMBL/GenBank/DDBJ databases">
        <title>Defluviimonas sediminis sp. nov., isolated from mangrove sediment.</title>
        <authorList>
            <person name="Liu L."/>
            <person name="Li J."/>
            <person name="Huang Y."/>
            <person name="Pan J."/>
            <person name="Li M."/>
        </authorList>
    </citation>
    <scope>NUCLEOTIDE SEQUENCE [LARGE SCALE GENOMIC DNA]</scope>
    <source>
        <strain evidence="5">FT324</strain>
    </source>
</reference>
<dbReference type="Proteomes" id="UP001205601">
    <property type="component" value="Unassembled WGS sequence"/>
</dbReference>
<dbReference type="Pfam" id="PF02230">
    <property type="entry name" value="Abhydrolase_2"/>
    <property type="match status" value="1"/>
</dbReference>
<dbReference type="GO" id="GO:0016787">
    <property type="term" value="F:hydrolase activity"/>
    <property type="evidence" value="ECO:0007669"/>
    <property type="project" value="UniProtKB-KW"/>
</dbReference>
<dbReference type="PANTHER" id="PTHR10655">
    <property type="entry name" value="LYSOPHOSPHOLIPASE-RELATED"/>
    <property type="match status" value="1"/>
</dbReference>
<dbReference type="InterPro" id="IPR050565">
    <property type="entry name" value="LYPA1-2/EST-like"/>
</dbReference>
<dbReference type="PANTHER" id="PTHR10655:SF17">
    <property type="entry name" value="LYSOPHOSPHOLIPASE-LIKE PROTEIN 1"/>
    <property type="match status" value="1"/>
</dbReference>
<evidence type="ECO:0000313" key="5">
    <source>
        <dbReference type="Proteomes" id="UP001205601"/>
    </source>
</evidence>
<dbReference type="EMBL" id="JAOCQF010000004">
    <property type="protein sequence ID" value="MCT8331486.1"/>
    <property type="molecule type" value="Genomic_DNA"/>
</dbReference>
<name>A0ABT2NS02_9RHOB</name>
<sequence>MIPSCRRVIFLHGVGSSGAAMRPLAEALALPQPAVFPDGPHPFDMGTGRQWFSVKGVTEANRPGRIAEALPAFVDRIEGLGDPRESVLIGFSQGAIMALHAVAAGLPVAGIIALSGRLAGPVGVRHDWPPIALLHGADDPVMPLAIARATEAWLQDAGAAPRLTVFNGLGHAIDARVLAAVRNPEAPEAPFRVSQRSRHRPLIAD</sequence>
<keyword evidence="5" id="KW-1185">Reference proteome</keyword>
<dbReference type="InterPro" id="IPR029058">
    <property type="entry name" value="AB_hydrolase_fold"/>
</dbReference>
<comment type="similarity">
    <text evidence="1">Belongs to the AB hydrolase superfamily. AB hydrolase 2 family.</text>
</comment>
<gene>
    <name evidence="4" type="ORF">N5I32_18370</name>
</gene>
<evidence type="ECO:0000313" key="4">
    <source>
        <dbReference type="EMBL" id="MCT8331486.1"/>
    </source>
</evidence>
<dbReference type="RefSeq" id="WP_261497394.1">
    <property type="nucleotide sequence ID" value="NZ_JAOCQF010000004.1"/>
</dbReference>
<dbReference type="SUPFAM" id="SSF53474">
    <property type="entry name" value="alpha/beta-Hydrolases"/>
    <property type="match status" value="1"/>
</dbReference>
<feature type="domain" description="Phospholipase/carboxylesterase/thioesterase" evidence="3">
    <location>
        <begin position="7"/>
        <end position="182"/>
    </location>
</feature>
<evidence type="ECO:0000256" key="2">
    <source>
        <dbReference type="ARBA" id="ARBA00022801"/>
    </source>
</evidence>
<accession>A0ABT2NS02</accession>